<dbReference type="EMBL" id="FOXA01000006">
    <property type="protein sequence ID" value="SFP41656.1"/>
    <property type="molecule type" value="Genomic_DNA"/>
</dbReference>
<evidence type="ECO:0000313" key="2">
    <source>
        <dbReference type="Proteomes" id="UP000199356"/>
    </source>
</evidence>
<dbReference type="AlphaFoldDB" id="A0A1I5Q6Z5"/>
<dbReference type="RefSeq" id="WP_281243779.1">
    <property type="nucleotide sequence ID" value="NZ_FOXA01000006.1"/>
</dbReference>
<dbReference type="Proteomes" id="UP000199356">
    <property type="component" value="Unassembled WGS sequence"/>
</dbReference>
<protein>
    <submittedName>
        <fullName evidence="1">Uncharacterized protein</fullName>
    </submittedName>
</protein>
<proteinExistence type="predicted"/>
<evidence type="ECO:0000313" key="1">
    <source>
        <dbReference type="EMBL" id="SFP41656.1"/>
    </source>
</evidence>
<keyword evidence="2" id="KW-1185">Reference proteome</keyword>
<organism evidence="1 2">
    <name type="scientific">Tranquillimonas alkanivorans</name>
    <dbReference type="NCBI Taxonomy" id="441119"/>
    <lineage>
        <taxon>Bacteria</taxon>
        <taxon>Pseudomonadati</taxon>
        <taxon>Pseudomonadota</taxon>
        <taxon>Alphaproteobacteria</taxon>
        <taxon>Rhodobacterales</taxon>
        <taxon>Roseobacteraceae</taxon>
        <taxon>Tranquillimonas</taxon>
    </lineage>
</organism>
<dbReference type="STRING" id="441119.SAMN04488047_10683"/>
<reference evidence="1 2" key="1">
    <citation type="submission" date="2016-10" db="EMBL/GenBank/DDBJ databases">
        <authorList>
            <person name="de Groot N.N."/>
        </authorList>
    </citation>
    <scope>NUCLEOTIDE SEQUENCE [LARGE SCALE GENOMIC DNA]</scope>
    <source>
        <strain evidence="1 2">DSM 19547</strain>
    </source>
</reference>
<sequence>MHRLPQGRGRRYFSNSGYGREHGGFAMKGFVDAKSIYLMD</sequence>
<accession>A0A1I5Q6Z5</accession>
<name>A0A1I5Q6Z5_9RHOB</name>
<gene>
    <name evidence="1" type="ORF">SAMN04488047_10683</name>
</gene>